<dbReference type="PROSITE" id="PS50089">
    <property type="entry name" value="ZF_RING_2"/>
    <property type="match status" value="1"/>
</dbReference>
<dbReference type="PROSITE" id="PS00518">
    <property type="entry name" value="ZF_RING_1"/>
    <property type="match status" value="1"/>
</dbReference>
<comment type="caution">
    <text evidence="6">The sequence shown here is derived from an EMBL/GenBank/DDBJ whole genome shotgun (WGS) entry which is preliminary data.</text>
</comment>
<evidence type="ECO:0000256" key="4">
    <source>
        <dbReference type="PROSITE-ProRule" id="PRU00175"/>
    </source>
</evidence>
<dbReference type="InterPro" id="IPR001841">
    <property type="entry name" value="Znf_RING"/>
</dbReference>
<gene>
    <name evidence="6" type="ORF">HCN44_004083</name>
</gene>
<keyword evidence="1" id="KW-0479">Metal-binding</keyword>
<keyword evidence="7" id="KW-1185">Reference proteome</keyword>
<dbReference type="InterPro" id="IPR017907">
    <property type="entry name" value="Znf_RING_CS"/>
</dbReference>
<dbReference type="Proteomes" id="UP000639338">
    <property type="component" value="Unassembled WGS sequence"/>
</dbReference>
<accession>A0A834XYJ1</accession>
<dbReference type="AlphaFoldDB" id="A0A834XYJ1"/>
<keyword evidence="3" id="KW-0862">Zinc</keyword>
<evidence type="ECO:0000256" key="2">
    <source>
        <dbReference type="ARBA" id="ARBA00022771"/>
    </source>
</evidence>
<dbReference type="SUPFAM" id="SSF57850">
    <property type="entry name" value="RING/U-box"/>
    <property type="match status" value="1"/>
</dbReference>
<feature type="domain" description="RING-type" evidence="5">
    <location>
        <begin position="204"/>
        <end position="243"/>
    </location>
</feature>
<keyword evidence="2 4" id="KW-0863">Zinc-finger</keyword>
<organism evidence="6 7">
    <name type="scientific">Aphidius gifuensis</name>
    <name type="common">Parasitoid wasp</name>
    <dbReference type="NCBI Taxonomy" id="684658"/>
    <lineage>
        <taxon>Eukaryota</taxon>
        <taxon>Metazoa</taxon>
        <taxon>Ecdysozoa</taxon>
        <taxon>Arthropoda</taxon>
        <taxon>Hexapoda</taxon>
        <taxon>Insecta</taxon>
        <taxon>Pterygota</taxon>
        <taxon>Neoptera</taxon>
        <taxon>Endopterygota</taxon>
        <taxon>Hymenoptera</taxon>
        <taxon>Apocrita</taxon>
        <taxon>Ichneumonoidea</taxon>
        <taxon>Braconidae</taxon>
        <taxon>Aphidiinae</taxon>
        <taxon>Aphidius</taxon>
    </lineage>
</organism>
<sequence>MSGIVNGAVGHIVGVGIQVAVGGIPISPNAEKALDLMRNVGLPVPAKNWFTPKNDKKLNSDNKNNVENEILEIYDNAAADIRQVVKCLSPAMAEIKQAIKNRSKSAEPILEKSKSSAVFYSSSQQHVSPCNNNYYYSSQVEREKSMKSYEEKFKPVKKCPVHDQTNESSKQSKEKRNCSKSTTQKICSKVSKQKKLTQVQLKNCSKCGVHVDVVKMLGMLICGHYLCPDCIPKNNFTHCPICKIVLVEKKK</sequence>
<proteinExistence type="predicted"/>
<name>A0A834XYJ1_APHGI</name>
<dbReference type="EMBL" id="JACMRX010000002">
    <property type="protein sequence ID" value="KAF7994611.1"/>
    <property type="molecule type" value="Genomic_DNA"/>
</dbReference>
<protein>
    <recommendedName>
        <fullName evidence="5">RING-type domain-containing protein</fullName>
    </recommendedName>
</protein>
<evidence type="ECO:0000259" key="5">
    <source>
        <dbReference type="PROSITE" id="PS50089"/>
    </source>
</evidence>
<evidence type="ECO:0000256" key="3">
    <source>
        <dbReference type="ARBA" id="ARBA00022833"/>
    </source>
</evidence>
<evidence type="ECO:0000313" key="7">
    <source>
        <dbReference type="Proteomes" id="UP000639338"/>
    </source>
</evidence>
<reference evidence="6 7" key="1">
    <citation type="submission" date="2020-08" db="EMBL/GenBank/DDBJ databases">
        <title>Aphidius gifuensis genome sequencing and assembly.</title>
        <authorList>
            <person name="Du Z."/>
        </authorList>
    </citation>
    <scope>NUCLEOTIDE SEQUENCE [LARGE SCALE GENOMIC DNA]</scope>
    <source>
        <strain evidence="6">YNYX2018</strain>
        <tissue evidence="6">Adults</tissue>
    </source>
</reference>
<dbReference type="GO" id="GO:0008270">
    <property type="term" value="F:zinc ion binding"/>
    <property type="evidence" value="ECO:0007669"/>
    <property type="project" value="UniProtKB-KW"/>
</dbReference>
<evidence type="ECO:0000313" key="6">
    <source>
        <dbReference type="EMBL" id="KAF7994611.1"/>
    </source>
</evidence>
<evidence type="ECO:0000256" key="1">
    <source>
        <dbReference type="ARBA" id="ARBA00022723"/>
    </source>
</evidence>